<gene>
    <name evidence="5" type="primary">btr_11</name>
    <name evidence="5" type="ORF">SDC9_204150</name>
</gene>
<dbReference type="SUPFAM" id="SSF46689">
    <property type="entry name" value="Homeodomain-like"/>
    <property type="match status" value="2"/>
</dbReference>
<dbReference type="GO" id="GO:0043565">
    <property type="term" value="F:sequence-specific DNA binding"/>
    <property type="evidence" value="ECO:0007669"/>
    <property type="project" value="InterPro"/>
</dbReference>
<dbReference type="InterPro" id="IPR009057">
    <property type="entry name" value="Homeodomain-like_sf"/>
</dbReference>
<dbReference type="Pfam" id="PF12833">
    <property type="entry name" value="HTH_18"/>
    <property type="match status" value="1"/>
</dbReference>
<dbReference type="PROSITE" id="PS00041">
    <property type="entry name" value="HTH_ARAC_FAMILY_1"/>
    <property type="match status" value="1"/>
</dbReference>
<dbReference type="PANTHER" id="PTHR43280:SF27">
    <property type="entry name" value="TRANSCRIPTIONAL REGULATOR MTLR"/>
    <property type="match status" value="1"/>
</dbReference>
<evidence type="ECO:0000313" key="5">
    <source>
        <dbReference type="EMBL" id="MPN56460.1"/>
    </source>
</evidence>
<proteinExistence type="predicted"/>
<dbReference type="AlphaFoldDB" id="A0A645IZX0"/>
<dbReference type="GO" id="GO:0003700">
    <property type="term" value="F:DNA-binding transcription factor activity"/>
    <property type="evidence" value="ECO:0007669"/>
    <property type="project" value="InterPro"/>
</dbReference>
<accession>A0A645IZX0</accession>
<protein>
    <submittedName>
        <fullName evidence="5">HTH-type transcriptional activator Btr</fullName>
    </submittedName>
</protein>
<dbReference type="PANTHER" id="PTHR43280">
    <property type="entry name" value="ARAC-FAMILY TRANSCRIPTIONAL REGULATOR"/>
    <property type="match status" value="1"/>
</dbReference>
<organism evidence="5">
    <name type="scientific">bioreactor metagenome</name>
    <dbReference type="NCBI Taxonomy" id="1076179"/>
    <lineage>
        <taxon>unclassified sequences</taxon>
        <taxon>metagenomes</taxon>
        <taxon>ecological metagenomes</taxon>
    </lineage>
</organism>
<dbReference type="InterPro" id="IPR018060">
    <property type="entry name" value="HTH_AraC"/>
</dbReference>
<evidence type="ECO:0000256" key="1">
    <source>
        <dbReference type="ARBA" id="ARBA00023015"/>
    </source>
</evidence>
<keyword evidence="2" id="KW-0238">DNA-binding</keyword>
<sequence length="140" mass="15918">MDLCAHSHELKPIASAAYVPVLSTGDQERMQRVTSYINLHLAEPIGRADIARVANLSVGAFSRFFKLRTGKSLPEYLNELRVGRACRLLADERPKITDIALECGFSNLANFHRRFREITQMSPRDYRLRLRRSATPAYAL</sequence>
<evidence type="ECO:0000256" key="3">
    <source>
        <dbReference type="ARBA" id="ARBA00023163"/>
    </source>
</evidence>
<dbReference type="PRINTS" id="PR00032">
    <property type="entry name" value="HTHARAC"/>
</dbReference>
<reference evidence="5" key="1">
    <citation type="submission" date="2019-08" db="EMBL/GenBank/DDBJ databases">
        <authorList>
            <person name="Kucharzyk K."/>
            <person name="Murdoch R.W."/>
            <person name="Higgins S."/>
            <person name="Loffler F."/>
        </authorList>
    </citation>
    <scope>NUCLEOTIDE SEQUENCE</scope>
</reference>
<evidence type="ECO:0000256" key="2">
    <source>
        <dbReference type="ARBA" id="ARBA00023125"/>
    </source>
</evidence>
<name>A0A645IZX0_9ZZZZ</name>
<dbReference type="EMBL" id="VSSQ01126805">
    <property type="protein sequence ID" value="MPN56460.1"/>
    <property type="molecule type" value="Genomic_DNA"/>
</dbReference>
<dbReference type="InterPro" id="IPR020449">
    <property type="entry name" value="Tscrpt_reg_AraC-type_HTH"/>
</dbReference>
<evidence type="ECO:0000259" key="4">
    <source>
        <dbReference type="PROSITE" id="PS01124"/>
    </source>
</evidence>
<comment type="caution">
    <text evidence="5">The sequence shown here is derived from an EMBL/GenBank/DDBJ whole genome shotgun (WGS) entry which is preliminary data.</text>
</comment>
<keyword evidence="1" id="KW-0805">Transcription regulation</keyword>
<dbReference type="PROSITE" id="PS01124">
    <property type="entry name" value="HTH_ARAC_FAMILY_2"/>
    <property type="match status" value="1"/>
</dbReference>
<dbReference type="SMART" id="SM00342">
    <property type="entry name" value="HTH_ARAC"/>
    <property type="match status" value="1"/>
</dbReference>
<dbReference type="Gene3D" id="1.10.10.60">
    <property type="entry name" value="Homeodomain-like"/>
    <property type="match status" value="2"/>
</dbReference>
<feature type="domain" description="HTH araC/xylS-type" evidence="4">
    <location>
        <begin position="31"/>
        <end position="129"/>
    </location>
</feature>
<dbReference type="InterPro" id="IPR018062">
    <property type="entry name" value="HTH_AraC-typ_CS"/>
</dbReference>
<keyword evidence="3" id="KW-0804">Transcription</keyword>